<dbReference type="SMART" id="SM00267">
    <property type="entry name" value="GGDEF"/>
    <property type="match status" value="1"/>
</dbReference>
<comment type="cofactor">
    <cofactor evidence="7">
        <name>Mn(2+)</name>
        <dbReference type="ChEBI" id="CHEBI:29035"/>
    </cofactor>
    <text evidence="7">For phosphodiesterase activity, probably binds 2 Mn(2+) per subunit.</text>
</comment>
<dbReference type="InterPro" id="IPR003156">
    <property type="entry name" value="DHHA1_dom"/>
</dbReference>
<reference evidence="10 11" key="1">
    <citation type="submission" date="2020-07" db="EMBL/GenBank/DDBJ databases">
        <title>Thermoactinomyces phylogeny.</title>
        <authorList>
            <person name="Dunlap C."/>
        </authorList>
    </citation>
    <scope>NUCLEOTIDE SEQUENCE [LARGE SCALE GENOMIC DNA]</scope>
    <source>
        <strain evidence="10 11">AMNI-1</strain>
    </source>
</reference>
<dbReference type="Pfam" id="PF01368">
    <property type="entry name" value="DHH"/>
    <property type="match status" value="1"/>
</dbReference>
<dbReference type="GO" id="GO:0016787">
    <property type="term" value="F:hydrolase activity"/>
    <property type="evidence" value="ECO:0007669"/>
    <property type="project" value="UniProtKB-UniRule"/>
</dbReference>
<dbReference type="Gene3D" id="3.30.70.270">
    <property type="match status" value="1"/>
</dbReference>
<dbReference type="PROSITE" id="PS50887">
    <property type="entry name" value="GGDEF"/>
    <property type="match status" value="1"/>
</dbReference>
<dbReference type="EC" id="3.1.4.-" evidence="6"/>
<feature type="transmembrane region" description="Helical" evidence="8">
    <location>
        <begin position="12"/>
        <end position="28"/>
    </location>
</feature>
<keyword evidence="11" id="KW-1185">Reference proteome</keyword>
<comment type="catalytic activity">
    <reaction evidence="6">
        <text>3',3'-c-di-AMP + H2O = 5'-O-phosphonoadenylyl-(3'-&gt;5')-adenosine + H(+)</text>
        <dbReference type="Rhea" id="RHEA:54420"/>
        <dbReference type="ChEBI" id="CHEBI:15377"/>
        <dbReference type="ChEBI" id="CHEBI:15378"/>
        <dbReference type="ChEBI" id="CHEBI:71500"/>
        <dbReference type="ChEBI" id="CHEBI:138171"/>
    </reaction>
</comment>
<feature type="binding site" evidence="7">
    <location>
        <position position="499"/>
    </location>
    <ligand>
        <name>Mn(2+)</name>
        <dbReference type="ChEBI" id="CHEBI:29035"/>
        <label>2</label>
    </ligand>
</feature>
<keyword evidence="7" id="KW-0479">Metal-binding</keyword>
<dbReference type="InterPro" id="IPR038763">
    <property type="entry name" value="DHH_sf"/>
</dbReference>
<comment type="similarity">
    <text evidence="6">Belongs to the GdpP/PdeA phosphodiesterase family.</text>
</comment>
<keyword evidence="6" id="KW-0378">Hydrolase</keyword>
<dbReference type="AlphaFoldDB" id="A0A7W2ARD8"/>
<evidence type="ECO:0000313" key="11">
    <source>
        <dbReference type="Proteomes" id="UP000538292"/>
    </source>
</evidence>
<dbReference type="Pfam" id="PF02272">
    <property type="entry name" value="DHHA1"/>
    <property type="match status" value="1"/>
</dbReference>
<organism evidence="10 11">
    <name type="scientific">Thermoactinomyces mirandus</name>
    <dbReference type="NCBI Taxonomy" id="2756294"/>
    <lineage>
        <taxon>Bacteria</taxon>
        <taxon>Bacillati</taxon>
        <taxon>Bacillota</taxon>
        <taxon>Bacilli</taxon>
        <taxon>Bacillales</taxon>
        <taxon>Thermoactinomycetaceae</taxon>
        <taxon>Thermoactinomyces</taxon>
    </lineage>
</organism>
<dbReference type="Proteomes" id="UP000538292">
    <property type="component" value="Unassembled WGS sequence"/>
</dbReference>
<evidence type="ECO:0000256" key="4">
    <source>
        <dbReference type="ARBA" id="ARBA00022989"/>
    </source>
</evidence>
<keyword evidence="4 8" id="KW-1133">Transmembrane helix</keyword>
<evidence type="ECO:0000256" key="3">
    <source>
        <dbReference type="ARBA" id="ARBA00022692"/>
    </source>
</evidence>
<dbReference type="InterPro" id="IPR049553">
    <property type="entry name" value="GdpP-like_PAS"/>
</dbReference>
<evidence type="ECO:0000256" key="7">
    <source>
        <dbReference type="PIRSR" id="PIRSR026583-50"/>
    </source>
</evidence>
<feature type="domain" description="GGDEF" evidence="9">
    <location>
        <begin position="173"/>
        <end position="301"/>
    </location>
</feature>
<proteinExistence type="inferred from homology"/>
<dbReference type="PIRSF" id="PIRSF026583">
    <property type="entry name" value="YybT"/>
    <property type="match status" value="1"/>
</dbReference>
<evidence type="ECO:0000256" key="5">
    <source>
        <dbReference type="ARBA" id="ARBA00023136"/>
    </source>
</evidence>
<keyword evidence="3 8" id="KW-0812">Transmembrane</keyword>
<dbReference type="InterPro" id="IPR000160">
    <property type="entry name" value="GGDEF_dom"/>
</dbReference>
<evidence type="ECO:0000256" key="6">
    <source>
        <dbReference type="PIRNR" id="PIRNR026583"/>
    </source>
</evidence>
<dbReference type="InterPro" id="IPR001667">
    <property type="entry name" value="DDH_dom"/>
</dbReference>
<feature type="binding site" evidence="7">
    <location>
        <position position="444"/>
    </location>
    <ligand>
        <name>Mn(2+)</name>
        <dbReference type="ChEBI" id="CHEBI:29035"/>
        <label>2</label>
    </ligand>
</feature>
<dbReference type="GO" id="GO:0005886">
    <property type="term" value="C:plasma membrane"/>
    <property type="evidence" value="ECO:0007669"/>
    <property type="project" value="UniProtKB-SubCell"/>
</dbReference>
<dbReference type="Gene3D" id="3.10.310.30">
    <property type="match status" value="1"/>
</dbReference>
<feature type="transmembrane region" description="Helical" evidence="8">
    <location>
        <begin position="34"/>
        <end position="51"/>
    </location>
</feature>
<dbReference type="GO" id="GO:0003676">
    <property type="term" value="F:nucleic acid binding"/>
    <property type="evidence" value="ECO:0007669"/>
    <property type="project" value="UniProtKB-UniRule"/>
</dbReference>
<dbReference type="SUPFAM" id="SSF64182">
    <property type="entry name" value="DHH phosphoesterases"/>
    <property type="match status" value="1"/>
</dbReference>
<protein>
    <recommendedName>
        <fullName evidence="6">Cyclic-di-AMP phosphodiesterase</fullName>
        <ecNumber evidence="6">3.1.4.-</ecNumber>
    </recommendedName>
</protein>
<name>A0A7W2ARD8_9BACL</name>
<dbReference type="Gene3D" id="3.30.450.20">
    <property type="entry name" value="PAS domain"/>
    <property type="match status" value="1"/>
</dbReference>
<evidence type="ECO:0000256" key="2">
    <source>
        <dbReference type="ARBA" id="ARBA00022475"/>
    </source>
</evidence>
<comment type="function">
    <text evidence="6">Has phosphodiesterase (PDE) activity against cyclic-di-AMP (c-di-AMP).</text>
</comment>
<dbReference type="PANTHER" id="PTHR47618">
    <property type="entry name" value="BIFUNCTIONAL OLIGORIBONUCLEASE AND PAP PHOSPHATASE NRNA"/>
    <property type="match status" value="1"/>
</dbReference>
<feature type="binding site" evidence="7">
    <location>
        <position position="348"/>
    </location>
    <ligand>
        <name>Mn(2+)</name>
        <dbReference type="ChEBI" id="CHEBI:29035"/>
        <label>1</label>
    </ligand>
</feature>
<evidence type="ECO:0000259" key="9">
    <source>
        <dbReference type="PROSITE" id="PS50887"/>
    </source>
</evidence>
<gene>
    <name evidence="10" type="ORF">H2C83_11285</name>
</gene>
<dbReference type="InterPro" id="IPR051319">
    <property type="entry name" value="Oligoribo/pAp-PDE_c-di-AMP_PDE"/>
</dbReference>
<dbReference type="InterPro" id="IPR014528">
    <property type="entry name" value="GdpP/PdeA"/>
</dbReference>
<keyword evidence="5 6" id="KW-0472">Membrane</keyword>
<dbReference type="FunFam" id="3.90.1640.10:FF:000002">
    <property type="entry name" value="Cyclic-di-AMP phosphodiesterase"/>
    <property type="match status" value="1"/>
</dbReference>
<keyword evidence="2 6" id="KW-1003">Cell membrane</keyword>
<dbReference type="Pfam" id="PF21370">
    <property type="entry name" value="PAS_GdpP"/>
    <property type="match status" value="1"/>
</dbReference>
<feature type="binding site" evidence="7">
    <location>
        <position position="420"/>
    </location>
    <ligand>
        <name>Mn(2+)</name>
        <dbReference type="ChEBI" id="CHEBI:29035"/>
        <label>2</label>
    </ligand>
</feature>
<comment type="subcellular location">
    <subcellularLocation>
        <location evidence="1">Cell membrane</location>
        <topology evidence="1">Multi-pass membrane protein</topology>
    </subcellularLocation>
</comment>
<accession>A0A7W2ARD8</accession>
<feature type="binding site" evidence="7">
    <location>
        <position position="344"/>
    </location>
    <ligand>
        <name>Mn(2+)</name>
        <dbReference type="ChEBI" id="CHEBI:29035"/>
        <label>1</label>
    </ligand>
</feature>
<feature type="binding site" evidence="7">
    <location>
        <position position="350"/>
    </location>
    <ligand>
        <name>Mn(2+)</name>
        <dbReference type="ChEBI" id="CHEBI:29035"/>
        <label>2</label>
    </ligand>
</feature>
<keyword evidence="7" id="KW-0464">Manganese</keyword>
<dbReference type="PANTHER" id="PTHR47618:SF2">
    <property type="entry name" value="CYCLIC-DI-AMP PHOSPHODIESTERASE GDPP"/>
    <property type="match status" value="1"/>
</dbReference>
<sequence>MPKFVIQRWHGYHMVFAMCFSLVLIALLSTYQWIYGIIGLVFFTVLAMILYQAERAFRKDFNEYVLTLGNRIKNAGQMAIDELPIGILLYDRDGHIEWHNSFVSGMLDQERLVGVAISEVLPSLKQEQPKQDGFFTIEHGNNVYRVIPKAEERLYYFVDITQLNHLEKQLHDEKTVLGFIHMDNFDEAGQDLTDQESTLLLSNVTGAISKWALENDITLKRIETDKMFFVTQQKSLEKLMKSRFSILDVVREMTRRNKIPITLSIGVANVGDTITERAKNAQTALDITLARGGDQAAVQTGEQITFYGGKTNAVEKRTRVRARVISQAMSNLFQNSKRVLVMGHKRPDMDALGAAVGVVKFATFHDCKAAIVLDEAEDNLSIQRLLAAMENHEYLGDRLIHPDKAMSWIDDPDTLLILVDTHKPSLVIEPRLLEKADRVVVIDHHRRGEDFVENPVLVYIEPYASSTSELVTELLQYQDGRLAMDTLEATALLAGIVVDTKNFAFRAGSRTFEAASFLRRHGADLMMVQSLLKEDLGQYVKRAEIIKNTEIYFQNIAVAVGLEDEEYNQLLIAQAADTLLNMQGIRASFVIGRREDNLVSISARSQGEINVQVIMEELGGGGHLTNAACQLEDVSLAEAKKILLDVLERNIREWGPVT</sequence>
<evidence type="ECO:0000256" key="8">
    <source>
        <dbReference type="SAM" id="Phobius"/>
    </source>
</evidence>
<dbReference type="EMBL" id="JACEOL010000036">
    <property type="protein sequence ID" value="MBA4602884.1"/>
    <property type="molecule type" value="Genomic_DNA"/>
</dbReference>
<dbReference type="Gene3D" id="3.90.1640.10">
    <property type="entry name" value="inorganic pyrophosphatase (n-terminal core)"/>
    <property type="match status" value="1"/>
</dbReference>
<evidence type="ECO:0000313" key="10">
    <source>
        <dbReference type="EMBL" id="MBA4602884.1"/>
    </source>
</evidence>
<feature type="binding site" evidence="7">
    <location>
        <position position="420"/>
    </location>
    <ligand>
        <name>Mn(2+)</name>
        <dbReference type="ChEBI" id="CHEBI:29035"/>
        <label>1</label>
    </ligand>
</feature>
<dbReference type="InterPro" id="IPR043128">
    <property type="entry name" value="Rev_trsase/Diguanyl_cyclase"/>
</dbReference>
<dbReference type="Pfam" id="PF24898">
    <property type="entry name" value="GGDEF_GdpP"/>
    <property type="match status" value="1"/>
</dbReference>
<comment type="caution">
    <text evidence="10">The sequence shown here is derived from an EMBL/GenBank/DDBJ whole genome shotgun (WGS) entry which is preliminary data.</text>
</comment>
<evidence type="ECO:0000256" key="1">
    <source>
        <dbReference type="ARBA" id="ARBA00004651"/>
    </source>
</evidence>
<dbReference type="GO" id="GO:0046872">
    <property type="term" value="F:metal ion binding"/>
    <property type="evidence" value="ECO:0007669"/>
    <property type="project" value="UniProtKB-KW"/>
</dbReference>
<dbReference type="RefSeq" id="WP_181740870.1">
    <property type="nucleotide sequence ID" value="NZ_JACEOL010000036.1"/>
</dbReference>